<protein>
    <recommendedName>
        <fullName evidence="10">Site-specific recombinase XerD</fullName>
    </recommendedName>
</protein>
<dbReference type="Gene3D" id="1.10.150.130">
    <property type="match status" value="1"/>
</dbReference>
<dbReference type="Gene3D" id="1.10.443.10">
    <property type="entry name" value="Intergrase catalytic core"/>
    <property type="match status" value="1"/>
</dbReference>
<dbReference type="PROSITE" id="PS51898">
    <property type="entry name" value="TYR_RECOMBINASE"/>
    <property type="match status" value="1"/>
</dbReference>
<evidence type="ECO:0000259" key="7">
    <source>
        <dbReference type="PROSITE" id="PS51900"/>
    </source>
</evidence>
<dbReference type="InterPro" id="IPR044068">
    <property type="entry name" value="CB"/>
</dbReference>
<sequence length="419" mass="47796">MAHIEDRWFKPKRDANGRLVLDAKGKRILEPTSRHKTGDRYRVRYIDPFGNEKSRSFPDGKKRAAESFLVEVESNKMRGNYVDPDAGRITFREYAESFLRTYVADESTRQQAESRVRKHLYPYFGHRMLKSISPGVVREWSYDGSNGLAESTHGLNFASLKQILGAAVDDGRIPTNPCLAKSVKTPRPQAKQIVPWEFSRVRAVRSALDERYRLMVDIGAGCGLRQGEIFGLAVDDIDVDGGWLYVRRQVKLVRSKRVFGLPKNDRERRVPLSATIGNELDEYVKTDRYAPVEVTLPWESPTSEETRTERLIFTTRRRTAHRREMFNDVVWHPALKAAGVERRRENGMHALRHFYASALLDAGENIKALSAYLGHHDPGFTLRTYTHLMPASEDRTRRAIERLFGQAAGDGPETAPRAA</sequence>
<dbReference type="GO" id="GO:0006310">
    <property type="term" value="P:DNA recombination"/>
    <property type="evidence" value="ECO:0007669"/>
    <property type="project" value="UniProtKB-KW"/>
</dbReference>
<comment type="caution">
    <text evidence="8">The sequence shown here is derived from an EMBL/GenBank/DDBJ whole genome shotgun (WGS) entry which is preliminary data.</text>
</comment>
<evidence type="ECO:0000256" key="4">
    <source>
        <dbReference type="ARBA" id="ARBA00023172"/>
    </source>
</evidence>
<dbReference type="InterPro" id="IPR013762">
    <property type="entry name" value="Integrase-like_cat_sf"/>
</dbReference>
<evidence type="ECO:0000256" key="1">
    <source>
        <dbReference type="ARBA" id="ARBA00008857"/>
    </source>
</evidence>
<reference evidence="8" key="1">
    <citation type="submission" date="2021-01" db="EMBL/GenBank/DDBJ databases">
        <title>Whole genome shotgun sequence of Actinocatenispora rupis NBRC 107355.</title>
        <authorList>
            <person name="Komaki H."/>
            <person name="Tamura T."/>
        </authorList>
    </citation>
    <scope>NUCLEOTIDE SEQUENCE</scope>
    <source>
        <strain evidence="8">NBRC 107355</strain>
    </source>
</reference>
<dbReference type="InterPro" id="IPR010998">
    <property type="entry name" value="Integrase_recombinase_N"/>
</dbReference>
<evidence type="ECO:0000259" key="6">
    <source>
        <dbReference type="PROSITE" id="PS51898"/>
    </source>
</evidence>
<keyword evidence="4" id="KW-0233">DNA recombination</keyword>
<dbReference type="PANTHER" id="PTHR30349">
    <property type="entry name" value="PHAGE INTEGRASE-RELATED"/>
    <property type="match status" value="1"/>
</dbReference>
<dbReference type="Pfam" id="PF14659">
    <property type="entry name" value="Phage_int_SAM_3"/>
    <property type="match status" value="1"/>
</dbReference>
<feature type="domain" description="Core-binding (CB)" evidence="7">
    <location>
        <begin position="89"/>
        <end position="168"/>
    </location>
</feature>
<keyword evidence="3 5" id="KW-0238">DNA-binding</keyword>
<evidence type="ECO:0000256" key="3">
    <source>
        <dbReference type="ARBA" id="ARBA00023125"/>
    </source>
</evidence>
<dbReference type="InterPro" id="IPR002104">
    <property type="entry name" value="Integrase_catalytic"/>
</dbReference>
<evidence type="ECO:0000313" key="9">
    <source>
        <dbReference type="Proteomes" id="UP000612808"/>
    </source>
</evidence>
<dbReference type="InterPro" id="IPR050090">
    <property type="entry name" value="Tyrosine_recombinase_XerCD"/>
</dbReference>
<dbReference type="RefSeq" id="WP_203663995.1">
    <property type="nucleotide sequence ID" value="NZ_BAAAZM010000001.1"/>
</dbReference>
<evidence type="ECO:0008006" key="10">
    <source>
        <dbReference type="Google" id="ProtNLM"/>
    </source>
</evidence>
<dbReference type="GO" id="GO:0015074">
    <property type="term" value="P:DNA integration"/>
    <property type="evidence" value="ECO:0007669"/>
    <property type="project" value="UniProtKB-KW"/>
</dbReference>
<evidence type="ECO:0000256" key="5">
    <source>
        <dbReference type="PROSITE-ProRule" id="PRU01248"/>
    </source>
</evidence>
<dbReference type="Pfam" id="PF00589">
    <property type="entry name" value="Phage_integrase"/>
    <property type="match status" value="1"/>
</dbReference>
<feature type="domain" description="Tyr recombinase" evidence="6">
    <location>
        <begin position="191"/>
        <end position="401"/>
    </location>
</feature>
<proteinExistence type="inferred from homology"/>
<dbReference type="Proteomes" id="UP000612808">
    <property type="component" value="Unassembled WGS sequence"/>
</dbReference>
<evidence type="ECO:0000256" key="2">
    <source>
        <dbReference type="ARBA" id="ARBA00022908"/>
    </source>
</evidence>
<keyword evidence="9" id="KW-1185">Reference proteome</keyword>
<dbReference type="AlphaFoldDB" id="A0A8J3JFS3"/>
<dbReference type="GO" id="GO:0003677">
    <property type="term" value="F:DNA binding"/>
    <property type="evidence" value="ECO:0007669"/>
    <property type="project" value="UniProtKB-UniRule"/>
</dbReference>
<accession>A0A8J3JFS3</accession>
<dbReference type="EMBL" id="BOMB01000045">
    <property type="protein sequence ID" value="GID15612.1"/>
    <property type="molecule type" value="Genomic_DNA"/>
</dbReference>
<dbReference type="CDD" id="cd01189">
    <property type="entry name" value="INT_ICEBs1_C_like"/>
    <property type="match status" value="1"/>
</dbReference>
<evidence type="ECO:0000313" key="8">
    <source>
        <dbReference type="EMBL" id="GID15612.1"/>
    </source>
</evidence>
<dbReference type="InterPro" id="IPR004107">
    <property type="entry name" value="Integrase_SAM-like_N"/>
</dbReference>
<name>A0A8J3JFS3_9ACTN</name>
<dbReference type="SUPFAM" id="SSF56349">
    <property type="entry name" value="DNA breaking-rejoining enzymes"/>
    <property type="match status" value="1"/>
</dbReference>
<dbReference type="InterPro" id="IPR011010">
    <property type="entry name" value="DNA_brk_join_enz"/>
</dbReference>
<keyword evidence="2" id="KW-0229">DNA integration</keyword>
<comment type="similarity">
    <text evidence="1">Belongs to the 'phage' integrase family.</text>
</comment>
<dbReference type="PANTHER" id="PTHR30349:SF64">
    <property type="entry name" value="PROPHAGE INTEGRASE INTD-RELATED"/>
    <property type="match status" value="1"/>
</dbReference>
<gene>
    <name evidence="8" type="ORF">Aru02nite_65010</name>
</gene>
<dbReference type="PROSITE" id="PS51900">
    <property type="entry name" value="CB"/>
    <property type="match status" value="1"/>
</dbReference>
<organism evidence="8 9">
    <name type="scientific">Actinocatenispora rupis</name>
    <dbReference type="NCBI Taxonomy" id="519421"/>
    <lineage>
        <taxon>Bacteria</taxon>
        <taxon>Bacillati</taxon>
        <taxon>Actinomycetota</taxon>
        <taxon>Actinomycetes</taxon>
        <taxon>Micromonosporales</taxon>
        <taxon>Micromonosporaceae</taxon>
        <taxon>Actinocatenispora</taxon>
    </lineage>
</organism>